<evidence type="ECO:0000313" key="3">
    <source>
        <dbReference type="EMBL" id="PZP49256.1"/>
    </source>
</evidence>
<feature type="chain" id="PRO_5015970509" description="DUF4890 domain-containing protein" evidence="2">
    <location>
        <begin position="19"/>
        <end position="139"/>
    </location>
</feature>
<proteinExistence type="predicted"/>
<dbReference type="AlphaFoldDB" id="A0A2W5GTU4"/>
<evidence type="ECO:0008006" key="5">
    <source>
        <dbReference type="Google" id="ProtNLM"/>
    </source>
</evidence>
<protein>
    <recommendedName>
        <fullName evidence="5">DUF4890 domain-containing protein</fullName>
    </recommendedName>
</protein>
<accession>A0A2W5GTU4</accession>
<comment type="caution">
    <text evidence="3">The sequence shown here is derived from an EMBL/GenBank/DDBJ whole genome shotgun (WGS) entry which is preliminary data.</text>
</comment>
<feature type="region of interest" description="Disordered" evidence="1">
    <location>
        <begin position="102"/>
        <end position="139"/>
    </location>
</feature>
<evidence type="ECO:0000313" key="4">
    <source>
        <dbReference type="Proteomes" id="UP000249645"/>
    </source>
</evidence>
<feature type="compositionally biased region" description="Gly residues" evidence="1">
    <location>
        <begin position="118"/>
        <end position="129"/>
    </location>
</feature>
<evidence type="ECO:0000256" key="2">
    <source>
        <dbReference type="SAM" id="SignalP"/>
    </source>
</evidence>
<dbReference type="Proteomes" id="UP000249645">
    <property type="component" value="Unassembled WGS sequence"/>
</dbReference>
<name>A0A2W5GTU4_9SPHI</name>
<dbReference type="EMBL" id="QFOI01000120">
    <property type="protein sequence ID" value="PZP49256.1"/>
    <property type="molecule type" value="Genomic_DNA"/>
</dbReference>
<evidence type="ECO:0000256" key="1">
    <source>
        <dbReference type="SAM" id="MobiDB-lite"/>
    </source>
</evidence>
<reference evidence="3 4" key="1">
    <citation type="submission" date="2017-11" db="EMBL/GenBank/DDBJ databases">
        <title>Infants hospitalized years apart are colonized by the same room-sourced microbial strains.</title>
        <authorList>
            <person name="Brooks B."/>
            <person name="Olm M.R."/>
            <person name="Firek B.A."/>
            <person name="Baker R."/>
            <person name="Thomas B.C."/>
            <person name="Morowitz M.J."/>
            <person name="Banfield J.F."/>
        </authorList>
    </citation>
    <scope>NUCLEOTIDE SEQUENCE [LARGE SCALE GENOMIC DNA]</scope>
    <source>
        <strain evidence="3">S2_009_000_R2_76</strain>
    </source>
</reference>
<sequence>MKSLFFTLLLFIGVSAMAQDGPPQGPPKMDSATMHTMMVKRYQSANLGLSQEQIESVVSINQSLMGDMRKQEKQEKKDRKAEMETLEKAKLERLTSALGDEKLAKKVIDFDKKNKRPGPGGHGGQGRPDGPGDDNTNPS</sequence>
<keyword evidence="2" id="KW-0732">Signal</keyword>
<gene>
    <name evidence="3" type="ORF">DI598_08330</name>
</gene>
<feature type="signal peptide" evidence="2">
    <location>
        <begin position="1"/>
        <end position="18"/>
    </location>
</feature>
<feature type="compositionally biased region" description="Basic and acidic residues" evidence="1">
    <location>
        <begin position="102"/>
        <end position="112"/>
    </location>
</feature>
<organism evidence="3 4">
    <name type="scientific">Pseudopedobacter saltans</name>
    <dbReference type="NCBI Taxonomy" id="151895"/>
    <lineage>
        <taxon>Bacteria</taxon>
        <taxon>Pseudomonadati</taxon>
        <taxon>Bacteroidota</taxon>
        <taxon>Sphingobacteriia</taxon>
        <taxon>Sphingobacteriales</taxon>
        <taxon>Sphingobacteriaceae</taxon>
        <taxon>Pseudopedobacter</taxon>
    </lineage>
</organism>